<sequence>MPQPLSVTLFTDSDNAHAIMMTDNYTKGTKWLGARYHFVRHAQEAILSQLQLKLDSTDDIVAAEEQEEQ</sequence>
<protein>
    <submittedName>
        <fullName evidence="1">Uncharacterized protein</fullName>
    </submittedName>
</protein>
<keyword evidence="2" id="KW-1185">Reference proteome</keyword>
<dbReference type="EMBL" id="MDYM01000005">
    <property type="protein sequence ID" value="OQD65872.1"/>
    <property type="molecule type" value="Genomic_DNA"/>
</dbReference>
<evidence type="ECO:0000313" key="2">
    <source>
        <dbReference type="Proteomes" id="UP000191408"/>
    </source>
</evidence>
<accession>A0A1V6NMV4</accession>
<evidence type="ECO:0000313" key="1">
    <source>
        <dbReference type="EMBL" id="OQD65872.1"/>
    </source>
</evidence>
<dbReference type="Proteomes" id="UP000191408">
    <property type="component" value="Unassembled WGS sequence"/>
</dbReference>
<proteinExistence type="predicted"/>
<gene>
    <name evidence="1" type="ORF">PENPOL_c005G05435</name>
</gene>
<comment type="caution">
    <text evidence="1">The sequence shown here is derived from an EMBL/GenBank/DDBJ whole genome shotgun (WGS) entry which is preliminary data.</text>
</comment>
<name>A0A1V6NMV4_PENPO</name>
<organism evidence="1 2">
    <name type="scientific">Penicillium polonicum</name>
    <dbReference type="NCBI Taxonomy" id="60169"/>
    <lineage>
        <taxon>Eukaryota</taxon>
        <taxon>Fungi</taxon>
        <taxon>Dikarya</taxon>
        <taxon>Ascomycota</taxon>
        <taxon>Pezizomycotina</taxon>
        <taxon>Eurotiomycetes</taxon>
        <taxon>Eurotiomycetidae</taxon>
        <taxon>Eurotiales</taxon>
        <taxon>Aspergillaceae</taxon>
        <taxon>Penicillium</taxon>
    </lineage>
</organism>
<dbReference type="OrthoDB" id="4362974at2759"/>
<reference evidence="2" key="1">
    <citation type="journal article" date="2017" name="Nat. Microbiol.">
        <title>Global analysis of biosynthetic gene clusters reveals vast potential of secondary metabolite production in Penicillium species.</title>
        <authorList>
            <person name="Nielsen J.C."/>
            <person name="Grijseels S."/>
            <person name="Prigent S."/>
            <person name="Ji B."/>
            <person name="Dainat J."/>
            <person name="Nielsen K.F."/>
            <person name="Frisvad J.C."/>
            <person name="Workman M."/>
            <person name="Nielsen J."/>
        </authorList>
    </citation>
    <scope>NUCLEOTIDE SEQUENCE [LARGE SCALE GENOMIC DNA]</scope>
    <source>
        <strain evidence="2">IBT 4502</strain>
    </source>
</reference>
<dbReference type="AlphaFoldDB" id="A0A1V6NMV4"/>